<dbReference type="OrthoDB" id="311721at2759"/>
<keyword evidence="1" id="KW-0175">Coiled coil</keyword>
<keyword evidence="3" id="KW-1185">Reference proteome</keyword>
<dbReference type="OMA" id="MPKSGNP"/>
<dbReference type="RefSeq" id="XP_004024011.1">
    <property type="nucleotide sequence ID" value="XM_004023962.1"/>
</dbReference>
<evidence type="ECO:0000313" key="3">
    <source>
        <dbReference type="Proteomes" id="UP000008983"/>
    </source>
</evidence>
<organism evidence="2 3">
    <name type="scientific">Ichthyophthirius multifiliis</name>
    <name type="common">White spot disease agent</name>
    <name type="synonym">Ich</name>
    <dbReference type="NCBI Taxonomy" id="5932"/>
    <lineage>
        <taxon>Eukaryota</taxon>
        <taxon>Sar</taxon>
        <taxon>Alveolata</taxon>
        <taxon>Ciliophora</taxon>
        <taxon>Intramacronucleata</taxon>
        <taxon>Oligohymenophorea</taxon>
        <taxon>Hymenostomatida</taxon>
        <taxon>Ophryoglenina</taxon>
        <taxon>Ichthyophthirius</taxon>
    </lineage>
</organism>
<dbReference type="eggNOG" id="ENOG502SH0P">
    <property type="taxonomic scope" value="Eukaryota"/>
</dbReference>
<evidence type="ECO:0000313" key="2">
    <source>
        <dbReference type="EMBL" id="EGR27127.1"/>
    </source>
</evidence>
<protein>
    <submittedName>
        <fullName evidence="2">Uncharacterized protein</fullName>
    </submittedName>
</protein>
<feature type="coiled-coil region" evidence="1">
    <location>
        <begin position="32"/>
        <end position="74"/>
    </location>
</feature>
<evidence type="ECO:0000256" key="1">
    <source>
        <dbReference type="SAM" id="Coils"/>
    </source>
</evidence>
<name>G0R603_ICHMU</name>
<gene>
    <name evidence="2" type="ORF">IMG5_201520</name>
</gene>
<proteinExistence type="predicted"/>
<accession>G0R603</accession>
<reference evidence="2 3" key="1">
    <citation type="submission" date="2011-07" db="EMBL/GenBank/DDBJ databases">
        <authorList>
            <person name="Coyne R."/>
            <person name="Brami D."/>
            <person name="Johnson J."/>
            <person name="Hostetler J."/>
            <person name="Hannick L."/>
            <person name="Clark T."/>
            <person name="Cassidy-Hanley D."/>
            <person name="Inman J."/>
        </authorList>
    </citation>
    <scope>NUCLEOTIDE SEQUENCE [LARGE SCALE GENOMIC DNA]</scope>
    <source>
        <strain evidence="2 3">G5</strain>
    </source>
</reference>
<dbReference type="AlphaFoldDB" id="G0R603"/>
<sequence>MKKMMNLSNNQTSNKINALKCNKGLFLSFQEKVERNQQKKELKDKMDQLKDEFNTKLTNEKKRLKQKQKQQELNTFKSSTYQIIKDTKKIKQWNRKARQSLAKLPSELYEKLIKKEYGY</sequence>
<dbReference type="GeneID" id="14903161"/>
<dbReference type="InParanoid" id="G0R603"/>
<dbReference type="Proteomes" id="UP000008983">
    <property type="component" value="Unassembled WGS sequence"/>
</dbReference>
<dbReference type="EMBL" id="GL984387">
    <property type="protein sequence ID" value="EGR27127.1"/>
    <property type="molecule type" value="Genomic_DNA"/>
</dbReference>